<evidence type="ECO:0000313" key="2">
    <source>
        <dbReference type="Proteomes" id="UP000655759"/>
    </source>
</evidence>
<dbReference type="Proteomes" id="UP000655759">
    <property type="component" value="Unassembled WGS sequence"/>
</dbReference>
<gene>
    <name evidence="1" type="ORF">NUZ5A_20199</name>
</gene>
<protein>
    <submittedName>
        <fullName evidence="1">Uncharacterized protein</fullName>
    </submittedName>
</protein>
<accession>A0A812EWG6</accession>
<organism evidence="1 2">
    <name type="scientific">Candidatus Nitrosotenuis uzonensis</name>
    <dbReference type="NCBI Taxonomy" id="1407055"/>
    <lineage>
        <taxon>Archaea</taxon>
        <taxon>Nitrososphaerota</taxon>
        <taxon>Candidatus Nitrosotenuis</taxon>
    </lineage>
</organism>
<evidence type="ECO:0000313" key="1">
    <source>
        <dbReference type="EMBL" id="CAE6486809.1"/>
    </source>
</evidence>
<dbReference type="AlphaFoldDB" id="A0A812EWG6"/>
<reference evidence="1" key="1">
    <citation type="submission" date="2021-02" db="EMBL/GenBank/DDBJ databases">
        <authorList>
            <person name="Han P."/>
        </authorList>
    </citation>
    <scope>NUCLEOTIDE SEQUENCE</scope>
    <source>
        <strain evidence="1">Candidatus Nitrosotenuis uzonensis 5A</strain>
    </source>
</reference>
<sequence length="27" mass="3159">MTLLQNIAKNPIIMVKGDEKEFTRLVR</sequence>
<dbReference type="EMBL" id="CAJNAQ010000002">
    <property type="protein sequence ID" value="CAE6486809.1"/>
    <property type="molecule type" value="Genomic_DNA"/>
</dbReference>
<name>A0A812EWG6_9ARCH</name>
<proteinExistence type="predicted"/>
<comment type="caution">
    <text evidence="1">The sequence shown here is derived from an EMBL/GenBank/DDBJ whole genome shotgun (WGS) entry which is preliminary data.</text>
</comment>